<evidence type="ECO:0000313" key="1">
    <source>
        <dbReference type="EMBL" id="CUA82470.1"/>
    </source>
</evidence>
<sequence>MSIGSARGMLGRVRKLERSKVAGDELREWVEATFRAAITDGRVCQVDGEVVLHCLLVWITDGTARGYAGEGVLR</sequence>
<name>A0A0K6GUK0_9NEIS</name>
<evidence type="ECO:0000313" key="2">
    <source>
        <dbReference type="Proteomes" id="UP000243535"/>
    </source>
</evidence>
<dbReference type="OrthoDB" id="7873939at2"/>
<dbReference type="EMBL" id="CYHA01000002">
    <property type="protein sequence ID" value="CUA82470.1"/>
    <property type="molecule type" value="Genomic_DNA"/>
</dbReference>
<reference evidence="2" key="1">
    <citation type="submission" date="2015-08" db="EMBL/GenBank/DDBJ databases">
        <authorList>
            <person name="Varghese N."/>
        </authorList>
    </citation>
    <scope>NUCLEOTIDE SEQUENCE [LARGE SCALE GENOMIC DNA]</scope>
    <source>
        <strain evidence="2">DSM 17901</strain>
    </source>
</reference>
<gene>
    <name evidence="1" type="ORF">Ga0061063_1291</name>
</gene>
<accession>A0A0K6GUK0</accession>
<dbReference type="AlphaFoldDB" id="A0A0K6GUK0"/>
<dbReference type="RefSeq" id="WP_055433634.1">
    <property type="nucleotide sequence ID" value="NZ_CYHA01000002.1"/>
</dbReference>
<organism evidence="1 2">
    <name type="scientific">Gulbenkiania indica</name>
    <dbReference type="NCBI Taxonomy" id="375574"/>
    <lineage>
        <taxon>Bacteria</taxon>
        <taxon>Pseudomonadati</taxon>
        <taxon>Pseudomonadota</taxon>
        <taxon>Betaproteobacteria</taxon>
        <taxon>Neisseriales</taxon>
        <taxon>Chromobacteriaceae</taxon>
        <taxon>Gulbenkiania</taxon>
    </lineage>
</organism>
<dbReference type="STRING" id="375574.GCA_001418035_01083"/>
<proteinExistence type="predicted"/>
<protein>
    <submittedName>
        <fullName evidence="1">Uncharacterized protein</fullName>
    </submittedName>
</protein>
<dbReference type="Proteomes" id="UP000243535">
    <property type="component" value="Unassembled WGS sequence"/>
</dbReference>
<keyword evidence="2" id="KW-1185">Reference proteome</keyword>